<dbReference type="Gene3D" id="1.10.1130.10">
    <property type="entry name" value="Flavocytochrome C3, Chain A"/>
    <property type="match status" value="1"/>
</dbReference>
<evidence type="ECO:0000256" key="4">
    <source>
        <dbReference type="PROSITE-ProRule" id="PRU00433"/>
    </source>
</evidence>
<keyword evidence="2" id="KW-0732">Signal</keyword>
<dbReference type="RefSeq" id="WP_145236685.1">
    <property type="nucleotide sequence ID" value="NZ_CP036273.1"/>
</dbReference>
<sequence length="586" mass="62731">MTTQAERMGRAVGVLALVFGVVVGLAAGGFSAGAAQPAGARKTIPPAPPAESEVAWIGASECKTCHSEETPEKVELYQETKGFTFVRLWENKVWQAHDLHAEAYKNLLTDRNKGKSKAEANRTATIMEDNLRRAYGKDDYTVTGDTRCLACHATSKFPVTPARVAKWAPSSFVTTEGVGCEMCHGHGSAYRSPHRDPVLIDGNPDPDESTKYVPWRDADPARKAAWGLANLRDPAVAAARCASCHVGNLAEGRFVAHEFYAAGHPPLPPLDLLAYTREQPRHWGLASEMPFITALAKRDAAKVWNTFHYKAGESAVARRFAESTVATLRANLDLTAQLAADAEKTGGGLDFSAFDCYACHHDLKYPSDRQARGYVGPPGRPLFRPAPFALARVIADHAAGVQGGEALAGRGAALLEVEKELAKAFGAKTFGDPALIQKAVANGTKLSDETLAAVRKLTYDAAARDKLLDAVVAAAGRPVADPEVAQLYAWAYETLALDGAGPPPSPKDAPQSPPPAVAALHAKLAGIVVTRLRPGAKFTYEVTPTTTHPSPTLQSVDIRLQERMKTFNAFEAGRFGAAFADLRPKK</sequence>
<evidence type="ECO:0000256" key="1">
    <source>
        <dbReference type="ARBA" id="ARBA00022723"/>
    </source>
</evidence>
<dbReference type="GO" id="GO:0046872">
    <property type="term" value="F:metal ion binding"/>
    <property type="evidence" value="ECO:0007669"/>
    <property type="project" value="UniProtKB-KW"/>
</dbReference>
<evidence type="ECO:0000256" key="3">
    <source>
        <dbReference type="ARBA" id="ARBA00023004"/>
    </source>
</evidence>
<dbReference type="InterPro" id="IPR051829">
    <property type="entry name" value="Multiheme_Cytochr_ET"/>
</dbReference>
<name>A0A517XR15_9BACT</name>
<keyword evidence="4" id="KW-0349">Heme</keyword>
<dbReference type="KEGG" id="uli:ETAA1_18810"/>
<dbReference type="InterPro" id="IPR023155">
    <property type="entry name" value="Cyt_c-552/4"/>
</dbReference>
<evidence type="ECO:0000256" key="2">
    <source>
        <dbReference type="ARBA" id="ARBA00022729"/>
    </source>
</evidence>
<dbReference type="PROSITE" id="PS51007">
    <property type="entry name" value="CYTC"/>
    <property type="match status" value="1"/>
</dbReference>
<feature type="domain" description="Cytochrome c" evidence="5">
    <location>
        <begin position="342"/>
        <end position="495"/>
    </location>
</feature>
<evidence type="ECO:0000259" key="5">
    <source>
        <dbReference type="PROSITE" id="PS51007"/>
    </source>
</evidence>
<dbReference type="SUPFAM" id="SSF48695">
    <property type="entry name" value="Multiheme cytochromes"/>
    <property type="match status" value="1"/>
</dbReference>
<evidence type="ECO:0000313" key="6">
    <source>
        <dbReference type="EMBL" id="QDU19941.1"/>
    </source>
</evidence>
<dbReference type="PANTHER" id="PTHR35038">
    <property type="entry name" value="DISSIMILATORY SULFITE REDUCTASE SIRA"/>
    <property type="match status" value="1"/>
</dbReference>
<evidence type="ECO:0000313" key="7">
    <source>
        <dbReference type="Proteomes" id="UP000319576"/>
    </source>
</evidence>
<protein>
    <recommendedName>
        <fullName evidence="5">Cytochrome c domain-containing protein</fullName>
    </recommendedName>
</protein>
<dbReference type="OrthoDB" id="248740at2"/>
<reference evidence="6 7" key="1">
    <citation type="submission" date="2019-02" db="EMBL/GenBank/DDBJ databases">
        <title>Deep-cultivation of Planctomycetes and their phenomic and genomic characterization uncovers novel biology.</title>
        <authorList>
            <person name="Wiegand S."/>
            <person name="Jogler M."/>
            <person name="Boedeker C."/>
            <person name="Pinto D."/>
            <person name="Vollmers J."/>
            <person name="Rivas-Marin E."/>
            <person name="Kohn T."/>
            <person name="Peeters S.H."/>
            <person name="Heuer A."/>
            <person name="Rast P."/>
            <person name="Oberbeckmann S."/>
            <person name="Bunk B."/>
            <person name="Jeske O."/>
            <person name="Meyerdierks A."/>
            <person name="Storesund J.E."/>
            <person name="Kallscheuer N."/>
            <person name="Luecker S."/>
            <person name="Lage O.M."/>
            <person name="Pohl T."/>
            <person name="Merkel B.J."/>
            <person name="Hornburger P."/>
            <person name="Mueller R.-W."/>
            <person name="Bruemmer F."/>
            <person name="Labrenz M."/>
            <person name="Spormann A.M."/>
            <person name="Op den Camp H."/>
            <person name="Overmann J."/>
            <person name="Amann R."/>
            <person name="Jetten M.S.M."/>
            <person name="Mascher T."/>
            <person name="Medema M.H."/>
            <person name="Devos D.P."/>
            <person name="Kaster A.-K."/>
            <person name="Ovreas L."/>
            <person name="Rohde M."/>
            <person name="Galperin M.Y."/>
            <person name="Jogler C."/>
        </authorList>
    </citation>
    <scope>NUCLEOTIDE SEQUENCE [LARGE SCALE GENOMIC DNA]</scope>
    <source>
        <strain evidence="6 7">ETA_A1</strain>
    </source>
</reference>
<accession>A0A517XR15</accession>
<dbReference type="GO" id="GO:0020037">
    <property type="term" value="F:heme binding"/>
    <property type="evidence" value="ECO:0007669"/>
    <property type="project" value="InterPro"/>
</dbReference>
<dbReference type="GO" id="GO:0009055">
    <property type="term" value="F:electron transfer activity"/>
    <property type="evidence" value="ECO:0007669"/>
    <property type="project" value="InterPro"/>
</dbReference>
<dbReference type="Proteomes" id="UP000319576">
    <property type="component" value="Chromosome"/>
</dbReference>
<dbReference type="InterPro" id="IPR036280">
    <property type="entry name" value="Multihaem_cyt_sf"/>
</dbReference>
<keyword evidence="1 4" id="KW-0479">Metal-binding</keyword>
<organism evidence="6 7">
    <name type="scientific">Urbifossiella limnaea</name>
    <dbReference type="NCBI Taxonomy" id="2528023"/>
    <lineage>
        <taxon>Bacteria</taxon>
        <taxon>Pseudomonadati</taxon>
        <taxon>Planctomycetota</taxon>
        <taxon>Planctomycetia</taxon>
        <taxon>Gemmatales</taxon>
        <taxon>Gemmataceae</taxon>
        <taxon>Urbifossiella</taxon>
    </lineage>
</organism>
<dbReference type="EMBL" id="CP036273">
    <property type="protein sequence ID" value="QDU19941.1"/>
    <property type="molecule type" value="Genomic_DNA"/>
</dbReference>
<dbReference type="Pfam" id="PF13435">
    <property type="entry name" value="Cytochrome_C554"/>
    <property type="match status" value="1"/>
</dbReference>
<proteinExistence type="predicted"/>
<gene>
    <name evidence="6" type="ORF">ETAA1_18810</name>
</gene>
<keyword evidence="3 4" id="KW-0408">Iron</keyword>
<dbReference type="InterPro" id="IPR009056">
    <property type="entry name" value="Cyt_c-like_dom"/>
</dbReference>
<keyword evidence="7" id="KW-1185">Reference proteome</keyword>
<dbReference type="AlphaFoldDB" id="A0A517XR15"/>